<dbReference type="SMART" id="SM00248">
    <property type="entry name" value="ANK"/>
    <property type="match status" value="2"/>
</dbReference>
<proteinExistence type="predicted"/>
<dbReference type="Gene3D" id="1.25.40.20">
    <property type="entry name" value="Ankyrin repeat-containing domain"/>
    <property type="match status" value="1"/>
</dbReference>
<feature type="region of interest" description="Disordered" evidence="2">
    <location>
        <begin position="12"/>
        <end position="41"/>
    </location>
</feature>
<evidence type="ECO:0000313" key="3">
    <source>
        <dbReference type="EMBL" id="KAH0853973.1"/>
    </source>
</evidence>
<evidence type="ECO:0000256" key="1">
    <source>
        <dbReference type="PROSITE-ProRule" id="PRU00023"/>
    </source>
</evidence>
<comment type="caution">
    <text evidence="3">The sequence shown here is derived from an EMBL/GenBank/DDBJ whole genome shotgun (WGS) entry which is preliminary data.</text>
</comment>
<dbReference type="InterPro" id="IPR051616">
    <property type="entry name" value="Cul2-RING_E3_ligase_SR"/>
</dbReference>
<name>A0ABQ7XDF4_BRANA</name>
<feature type="compositionally biased region" description="Basic and acidic residues" evidence="2">
    <location>
        <begin position="20"/>
        <end position="41"/>
    </location>
</feature>
<dbReference type="PROSITE" id="PS50297">
    <property type="entry name" value="ANK_REP_REGION"/>
    <property type="match status" value="1"/>
</dbReference>
<dbReference type="InterPro" id="IPR002110">
    <property type="entry name" value="Ankyrin_rpt"/>
</dbReference>
<organism evidence="3 4">
    <name type="scientific">Brassica napus</name>
    <name type="common">Rape</name>
    <dbReference type="NCBI Taxonomy" id="3708"/>
    <lineage>
        <taxon>Eukaryota</taxon>
        <taxon>Viridiplantae</taxon>
        <taxon>Streptophyta</taxon>
        <taxon>Embryophyta</taxon>
        <taxon>Tracheophyta</taxon>
        <taxon>Spermatophyta</taxon>
        <taxon>Magnoliopsida</taxon>
        <taxon>eudicotyledons</taxon>
        <taxon>Gunneridae</taxon>
        <taxon>Pentapetalae</taxon>
        <taxon>rosids</taxon>
        <taxon>malvids</taxon>
        <taxon>Brassicales</taxon>
        <taxon>Brassicaceae</taxon>
        <taxon>Brassiceae</taxon>
        <taxon>Brassica</taxon>
    </lineage>
</organism>
<evidence type="ECO:0000313" key="4">
    <source>
        <dbReference type="Proteomes" id="UP000824890"/>
    </source>
</evidence>
<keyword evidence="1" id="KW-0040">ANK repeat</keyword>
<reference evidence="3 4" key="1">
    <citation type="submission" date="2021-05" db="EMBL/GenBank/DDBJ databases">
        <title>Genome Assembly of Synthetic Allotetraploid Brassica napus Reveals Homoeologous Exchanges between Subgenomes.</title>
        <authorList>
            <person name="Davis J.T."/>
        </authorList>
    </citation>
    <scope>NUCLEOTIDE SEQUENCE [LARGE SCALE GENOMIC DNA]</scope>
    <source>
        <strain evidence="4">cv. Da-Ae</strain>
        <tissue evidence="3">Seedling</tissue>
    </source>
</reference>
<gene>
    <name evidence="3" type="ORF">HID58_092732</name>
</gene>
<dbReference type="Proteomes" id="UP000824890">
    <property type="component" value="Unassembled WGS sequence"/>
</dbReference>
<dbReference type="PROSITE" id="PS50088">
    <property type="entry name" value="ANK_REPEAT"/>
    <property type="match status" value="1"/>
</dbReference>
<dbReference type="PANTHER" id="PTHR46224">
    <property type="entry name" value="ANKYRIN REPEAT FAMILY PROTEIN"/>
    <property type="match status" value="1"/>
</dbReference>
<accession>A0ABQ7XDF4</accession>
<dbReference type="Pfam" id="PF12796">
    <property type="entry name" value="Ank_2"/>
    <property type="match status" value="1"/>
</dbReference>
<dbReference type="PANTHER" id="PTHR46224:SF6">
    <property type="entry name" value="ANKYRIN REPEAT FAMILY PROTEIN"/>
    <property type="match status" value="1"/>
</dbReference>
<dbReference type="EMBL" id="JAGKQM010000621">
    <property type="protein sequence ID" value="KAH0853973.1"/>
    <property type="molecule type" value="Genomic_DNA"/>
</dbReference>
<evidence type="ECO:0008006" key="5">
    <source>
        <dbReference type="Google" id="ProtNLM"/>
    </source>
</evidence>
<feature type="repeat" description="ANK" evidence="1">
    <location>
        <begin position="125"/>
        <end position="157"/>
    </location>
</feature>
<dbReference type="SUPFAM" id="SSF48403">
    <property type="entry name" value="Ankyrin repeat"/>
    <property type="match status" value="1"/>
</dbReference>
<dbReference type="InterPro" id="IPR036770">
    <property type="entry name" value="Ankyrin_rpt-contain_sf"/>
</dbReference>
<keyword evidence="4" id="KW-1185">Reference proteome</keyword>
<evidence type="ECO:0000256" key="2">
    <source>
        <dbReference type="SAM" id="MobiDB-lite"/>
    </source>
</evidence>
<sequence>MDVDDFYSQCDPVSHGSLNRNERQEAMEAETDAMKGQESKQQIRDEELFKAAESGDFSVFMSLSLQQLAKSISFRNEDGRSLLHVSASSVILSDLSFTKEKKSDIKSVWLWDLQIVKLLSSVHESKTAPLHSTASIGKAELVEILLTRGADVNVKNNGGRTALHYAASKGWLEIAQLYFKSDERVPTELKKAIMQARGVKNLTHSQLAQNP</sequence>
<protein>
    <recommendedName>
        <fullName evidence="5">Ankyrin repeat family protein</fullName>
    </recommendedName>
</protein>